<dbReference type="AlphaFoldDB" id="A0AAV3P6Y2"/>
<organism evidence="1 2">
    <name type="scientific">Lithospermum erythrorhizon</name>
    <name type="common">Purple gromwell</name>
    <name type="synonym">Lithospermum officinale var. erythrorhizon</name>
    <dbReference type="NCBI Taxonomy" id="34254"/>
    <lineage>
        <taxon>Eukaryota</taxon>
        <taxon>Viridiplantae</taxon>
        <taxon>Streptophyta</taxon>
        <taxon>Embryophyta</taxon>
        <taxon>Tracheophyta</taxon>
        <taxon>Spermatophyta</taxon>
        <taxon>Magnoliopsida</taxon>
        <taxon>eudicotyledons</taxon>
        <taxon>Gunneridae</taxon>
        <taxon>Pentapetalae</taxon>
        <taxon>asterids</taxon>
        <taxon>lamiids</taxon>
        <taxon>Boraginales</taxon>
        <taxon>Boraginaceae</taxon>
        <taxon>Boraginoideae</taxon>
        <taxon>Lithospermeae</taxon>
        <taxon>Lithospermum</taxon>
    </lineage>
</organism>
<reference evidence="1 2" key="1">
    <citation type="submission" date="2024-01" db="EMBL/GenBank/DDBJ databases">
        <title>The complete chloroplast genome sequence of Lithospermum erythrorhizon: insights into the phylogenetic relationship among Boraginaceae species and the maternal lineages of purple gromwells.</title>
        <authorList>
            <person name="Okada T."/>
            <person name="Watanabe K."/>
        </authorList>
    </citation>
    <scope>NUCLEOTIDE SEQUENCE [LARGE SCALE GENOMIC DNA]</scope>
</reference>
<evidence type="ECO:0000313" key="1">
    <source>
        <dbReference type="EMBL" id="GAA0145707.1"/>
    </source>
</evidence>
<proteinExistence type="predicted"/>
<accession>A0AAV3P6Y2</accession>
<protein>
    <submittedName>
        <fullName evidence="1">Uncharacterized protein</fullName>
    </submittedName>
</protein>
<comment type="caution">
    <text evidence="1">The sequence shown here is derived from an EMBL/GenBank/DDBJ whole genome shotgun (WGS) entry which is preliminary data.</text>
</comment>
<gene>
    <name evidence="1" type="ORF">LIER_36168</name>
</gene>
<keyword evidence="2" id="KW-1185">Reference proteome</keyword>
<name>A0AAV3P6Y2_LITER</name>
<sequence length="109" mass="11410">MLNGGMDNSENLTAGDGATFVDAPLDRSPNSLSTIEFSIGEVVGCPLGYASNSISPTCFPQEMSGWCHIRGSPLGLCLRLCFHSQIASIVGGGATSIDGPHLGNRRRSR</sequence>
<dbReference type="EMBL" id="BAABME010016381">
    <property type="protein sequence ID" value="GAA0145707.1"/>
    <property type="molecule type" value="Genomic_DNA"/>
</dbReference>
<dbReference type="Proteomes" id="UP001454036">
    <property type="component" value="Unassembled WGS sequence"/>
</dbReference>
<evidence type="ECO:0000313" key="2">
    <source>
        <dbReference type="Proteomes" id="UP001454036"/>
    </source>
</evidence>